<reference evidence="2 3" key="1">
    <citation type="submission" date="2022-10" db="EMBL/GenBank/DDBJ databases">
        <title>Defluviimonas sp. nov., isolated from ocean surface sediments.</title>
        <authorList>
            <person name="He W."/>
            <person name="Wang L."/>
            <person name="Zhang D.-F."/>
        </authorList>
    </citation>
    <scope>NUCLEOTIDE SEQUENCE [LARGE SCALE GENOMIC DNA]</scope>
    <source>
        <strain evidence="2 3">WL0024</strain>
    </source>
</reference>
<dbReference type="RefSeq" id="WP_263332583.1">
    <property type="nucleotide sequence ID" value="NZ_JAOVQO010000001.1"/>
</dbReference>
<feature type="signal peptide" evidence="1">
    <location>
        <begin position="1"/>
        <end position="24"/>
    </location>
</feature>
<proteinExistence type="predicted"/>
<protein>
    <submittedName>
        <fullName evidence="2">Uncharacterized protein</fullName>
    </submittedName>
</protein>
<gene>
    <name evidence="2" type="ORF">OEZ60_01715</name>
</gene>
<keyword evidence="1" id="KW-0732">Signal</keyword>
<organism evidence="2 3">
    <name type="scientific">Albidovulum salinarum</name>
    <dbReference type="NCBI Taxonomy" id="2984153"/>
    <lineage>
        <taxon>Bacteria</taxon>
        <taxon>Pseudomonadati</taxon>
        <taxon>Pseudomonadota</taxon>
        <taxon>Alphaproteobacteria</taxon>
        <taxon>Rhodobacterales</taxon>
        <taxon>Paracoccaceae</taxon>
        <taxon>Albidovulum</taxon>
    </lineage>
</organism>
<evidence type="ECO:0000313" key="2">
    <source>
        <dbReference type="EMBL" id="MCU9846717.1"/>
    </source>
</evidence>
<comment type="caution">
    <text evidence="2">The sequence shown here is derived from an EMBL/GenBank/DDBJ whole genome shotgun (WGS) entry which is preliminary data.</text>
</comment>
<dbReference type="Proteomes" id="UP001209535">
    <property type="component" value="Unassembled WGS sequence"/>
</dbReference>
<sequence length="123" mass="13329">MVVQNQIRFLVLLISLSAPAPVAAQTLSPEDVEKFVAGSMRTCVPGTTERMISEGADADRASLFATEYCRCTGASLAASMNRQDIELFEAEGRYPEAVINRVPGISLACYQYAVELLGDPRLN</sequence>
<evidence type="ECO:0000313" key="3">
    <source>
        <dbReference type="Proteomes" id="UP001209535"/>
    </source>
</evidence>
<name>A0ABT2WYG9_9RHOB</name>
<keyword evidence="3" id="KW-1185">Reference proteome</keyword>
<accession>A0ABT2WYG9</accession>
<feature type="chain" id="PRO_5045603038" evidence="1">
    <location>
        <begin position="25"/>
        <end position="123"/>
    </location>
</feature>
<evidence type="ECO:0000256" key="1">
    <source>
        <dbReference type="SAM" id="SignalP"/>
    </source>
</evidence>
<dbReference type="EMBL" id="JAOVQO010000001">
    <property type="protein sequence ID" value="MCU9846717.1"/>
    <property type="molecule type" value="Genomic_DNA"/>
</dbReference>